<proteinExistence type="predicted"/>
<evidence type="ECO:0000313" key="5">
    <source>
        <dbReference type="Proteomes" id="UP000076577"/>
    </source>
</evidence>
<sequence>MRQNDVATEIRELLNSRIAQICDYFYGGWITDPSNKHKGLMTPAKKGKRISSSFTVNLDGDRQGQWYRFSQQIGGGSVELVAYALGYEPKSAEGYREAFKWARGWLGIDDRQETEEDRKEREARQAKDREARERTRQEREQAVLERAQRKAVTAAEIAKQCRPILDTAAEQYLCGAGQGQRRLPPVSAWPTDLREHIGFHPGLEMENLRQYRDEKLIKKGPSFPALVFFLQDPFGDIVSLQRIFLDAAMGVKITQTNDTIPNAKVMFAASSGAACRIGGDASRIGLLEGGETALGNWALHDFRYPMWATMSTSGMVTFEAPGFVERSDIFPDSDNAISEGEKVGEPPGTKAAEQCAANLRQVGVHVVINEPCIYKCDNLDLWETYSAFEQRHPAA</sequence>
<gene>
    <name evidence="4" type="ORF">PsAD2_02988</name>
</gene>
<keyword evidence="5" id="KW-1185">Reference proteome</keyword>
<evidence type="ECO:0000259" key="2">
    <source>
        <dbReference type="Pfam" id="PF13362"/>
    </source>
</evidence>
<evidence type="ECO:0000259" key="3">
    <source>
        <dbReference type="Pfam" id="PF23639"/>
    </source>
</evidence>
<dbReference type="Pfam" id="PF13362">
    <property type="entry name" value="Toprim_3"/>
    <property type="match status" value="1"/>
</dbReference>
<comment type="caution">
    <text evidence="4">The sequence shown here is derived from an EMBL/GenBank/DDBJ whole genome shotgun (WGS) entry which is preliminary data.</text>
</comment>
<evidence type="ECO:0008006" key="6">
    <source>
        <dbReference type="Google" id="ProtNLM"/>
    </source>
</evidence>
<reference evidence="4 5" key="1">
    <citation type="journal article" date="2016" name="Front. Microbiol.">
        <title>Comparative Genomic Analysis Reveals a Diverse Repertoire of Genes Involved in Prokaryote-Eukaryote Interactions within the Pseudovibrio Genus.</title>
        <authorList>
            <person name="Romano S."/>
            <person name="Fernandez-Guerra A."/>
            <person name="Reen F.J."/>
            <person name="Glockner F.O."/>
            <person name="Crowley S.P."/>
            <person name="O'Sullivan O."/>
            <person name="Cotter P.D."/>
            <person name="Adams C."/>
            <person name="Dobson A.D."/>
            <person name="O'Gara F."/>
        </authorList>
    </citation>
    <scope>NUCLEOTIDE SEQUENCE [LARGE SCALE GENOMIC DNA]</scope>
    <source>
        <strain evidence="4 5">Ad2</strain>
    </source>
</reference>
<dbReference type="Proteomes" id="UP000076577">
    <property type="component" value="Unassembled WGS sequence"/>
</dbReference>
<dbReference type="OrthoDB" id="9811157at2"/>
<evidence type="ECO:0000256" key="1">
    <source>
        <dbReference type="SAM" id="MobiDB-lite"/>
    </source>
</evidence>
<dbReference type="Pfam" id="PF23639">
    <property type="entry name" value="DUF7146"/>
    <property type="match status" value="1"/>
</dbReference>
<dbReference type="AlphaFoldDB" id="A0A165XF97"/>
<feature type="domain" description="DUF7146" evidence="3">
    <location>
        <begin position="149"/>
        <end position="276"/>
    </location>
</feature>
<dbReference type="STRING" id="989403.SAMN05421798_11094"/>
<dbReference type="InterPro" id="IPR006171">
    <property type="entry name" value="TOPRIM_dom"/>
</dbReference>
<accession>A0A165XF97</accession>
<dbReference type="PATRIC" id="fig|989403.3.peg.3203"/>
<organism evidence="4 5">
    <name type="scientific">Pseudovibrio axinellae</name>
    <dbReference type="NCBI Taxonomy" id="989403"/>
    <lineage>
        <taxon>Bacteria</taxon>
        <taxon>Pseudomonadati</taxon>
        <taxon>Pseudomonadota</taxon>
        <taxon>Alphaproteobacteria</taxon>
        <taxon>Hyphomicrobiales</taxon>
        <taxon>Stappiaceae</taxon>
        <taxon>Pseudovibrio</taxon>
    </lineage>
</organism>
<name>A0A165XF97_9HYPH</name>
<protein>
    <recommendedName>
        <fullName evidence="6">Toprim domain-containing protein</fullName>
    </recommendedName>
</protein>
<dbReference type="EMBL" id="LMCB01000030">
    <property type="protein sequence ID" value="KZL17652.1"/>
    <property type="molecule type" value="Genomic_DNA"/>
</dbReference>
<feature type="region of interest" description="Disordered" evidence="1">
    <location>
        <begin position="112"/>
        <end position="140"/>
    </location>
</feature>
<dbReference type="InterPro" id="IPR055570">
    <property type="entry name" value="DUF7146"/>
</dbReference>
<dbReference type="RefSeq" id="WP_068007412.1">
    <property type="nucleotide sequence ID" value="NZ_FOFM01000010.1"/>
</dbReference>
<feature type="domain" description="Toprim" evidence="2">
    <location>
        <begin position="284"/>
        <end position="375"/>
    </location>
</feature>
<evidence type="ECO:0000313" key="4">
    <source>
        <dbReference type="EMBL" id="KZL17652.1"/>
    </source>
</evidence>